<dbReference type="HOGENOM" id="CLU_1609704_0_0_0"/>
<organism evidence="2">
    <name type="scientific">Solibacter usitatus (strain Ellin6076)</name>
    <dbReference type="NCBI Taxonomy" id="234267"/>
    <lineage>
        <taxon>Bacteria</taxon>
        <taxon>Pseudomonadati</taxon>
        <taxon>Acidobacteriota</taxon>
        <taxon>Terriglobia</taxon>
        <taxon>Bryobacterales</taxon>
        <taxon>Solibacteraceae</taxon>
        <taxon>Candidatus Solibacter</taxon>
    </lineage>
</organism>
<dbReference type="InParanoid" id="Q02AN0"/>
<gene>
    <name evidence="2" type="ordered locus">Acid_0887</name>
</gene>
<dbReference type="EMBL" id="CP000473">
    <property type="protein sequence ID" value="ABJ81886.1"/>
    <property type="molecule type" value="Genomic_DNA"/>
</dbReference>
<reference evidence="2" key="1">
    <citation type="submission" date="2006-10" db="EMBL/GenBank/DDBJ databases">
        <title>Complete sequence of Solibacter usitatus Ellin6076.</title>
        <authorList>
            <consortium name="US DOE Joint Genome Institute"/>
            <person name="Copeland A."/>
            <person name="Lucas S."/>
            <person name="Lapidus A."/>
            <person name="Barry K."/>
            <person name="Detter J.C."/>
            <person name="Glavina del Rio T."/>
            <person name="Hammon N."/>
            <person name="Israni S."/>
            <person name="Dalin E."/>
            <person name="Tice H."/>
            <person name="Pitluck S."/>
            <person name="Thompson L.S."/>
            <person name="Brettin T."/>
            <person name="Bruce D."/>
            <person name="Han C."/>
            <person name="Tapia R."/>
            <person name="Gilna P."/>
            <person name="Schmutz J."/>
            <person name="Larimer F."/>
            <person name="Land M."/>
            <person name="Hauser L."/>
            <person name="Kyrpides N."/>
            <person name="Mikhailova N."/>
            <person name="Janssen P.H."/>
            <person name="Kuske C.R."/>
            <person name="Richardson P."/>
        </authorList>
    </citation>
    <scope>NUCLEOTIDE SEQUENCE</scope>
    <source>
        <strain evidence="2">Ellin6076</strain>
    </source>
</reference>
<evidence type="ECO:0000256" key="1">
    <source>
        <dbReference type="SAM" id="MobiDB-lite"/>
    </source>
</evidence>
<sequence length="165" mass="17956">MSDIVINNLMDEAQANTLAAVQRQIQDWNGVLKSNYLTAFDNWSQSVLAGRIDNSNPPKPPNGYVLGHFTDPTSGPGSLGPYGETPIEWPYPAQGTQPVCAIPPVPPTLKPYTPPVLPEPDNLRNAVPGDTMPVGYRITSADGSVWQKQASPTPFGIEYYYTRLS</sequence>
<feature type="region of interest" description="Disordered" evidence="1">
    <location>
        <begin position="66"/>
        <end position="90"/>
    </location>
</feature>
<proteinExistence type="predicted"/>
<dbReference type="KEGG" id="sus:Acid_0887"/>
<accession>Q02AN0</accession>
<protein>
    <submittedName>
        <fullName evidence="2">Uncharacterized protein</fullName>
    </submittedName>
</protein>
<name>Q02AN0_SOLUE</name>
<dbReference type="AlphaFoldDB" id="Q02AN0"/>
<evidence type="ECO:0000313" key="2">
    <source>
        <dbReference type="EMBL" id="ABJ81886.1"/>
    </source>
</evidence>
<dbReference type="OrthoDB" id="10009562at2"/>